<dbReference type="InterPro" id="IPR018303">
    <property type="entry name" value="ATPase_P-typ_P_site"/>
</dbReference>
<organism evidence="15 16">
    <name type="scientific">Mycolicibacterium rhodesiae (strain NBB3)</name>
    <name type="common">Mycobacterium rhodesiae</name>
    <dbReference type="NCBI Taxonomy" id="710685"/>
    <lineage>
        <taxon>Bacteria</taxon>
        <taxon>Bacillati</taxon>
        <taxon>Actinomycetota</taxon>
        <taxon>Actinomycetes</taxon>
        <taxon>Mycobacteriales</taxon>
        <taxon>Mycobacteriaceae</taxon>
        <taxon>Mycolicibacterium</taxon>
    </lineage>
</organism>
<dbReference type="Gene3D" id="2.70.150.10">
    <property type="entry name" value="Calcium-transporting ATPase, cytoplasmic transduction domain A"/>
    <property type="match status" value="1"/>
</dbReference>
<dbReference type="InterPro" id="IPR001757">
    <property type="entry name" value="P_typ_ATPase"/>
</dbReference>
<dbReference type="GO" id="GO:0005524">
    <property type="term" value="F:ATP binding"/>
    <property type="evidence" value="ECO:0007669"/>
    <property type="project" value="UniProtKB-UniRule"/>
</dbReference>
<dbReference type="SFLD" id="SFLDS00003">
    <property type="entry name" value="Haloacid_Dehalogenase"/>
    <property type="match status" value="1"/>
</dbReference>
<dbReference type="CDD" id="cd02094">
    <property type="entry name" value="P-type_ATPase_Cu-like"/>
    <property type="match status" value="1"/>
</dbReference>
<dbReference type="PROSITE" id="PS01229">
    <property type="entry name" value="COF_2"/>
    <property type="match status" value="1"/>
</dbReference>
<dbReference type="NCBIfam" id="TIGR01511">
    <property type="entry name" value="ATPase-IB1_Cu"/>
    <property type="match status" value="1"/>
</dbReference>
<dbReference type="InterPro" id="IPR017969">
    <property type="entry name" value="Heavy-metal-associated_CS"/>
</dbReference>
<feature type="transmembrane region" description="Helical" evidence="13">
    <location>
        <begin position="210"/>
        <end position="228"/>
    </location>
</feature>
<keyword evidence="9 13" id="KW-1133">Transmembrane helix</keyword>
<evidence type="ECO:0000256" key="3">
    <source>
        <dbReference type="ARBA" id="ARBA00022475"/>
    </source>
</evidence>
<dbReference type="GO" id="GO:0055070">
    <property type="term" value="P:copper ion homeostasis"/>
    <property type="evidence" value="ECO:0007669"/>
    <property type="project" value="TreeGrafter"/>
</dbReference>
<evidence type="ECO:0000256" key="5">
    <source>
        <dbReference type="ARBA" id="ARBA00022723"/>
    </source>
</evidence>
<dbReference type="PROSITE" id="PS01047">
    <property type="entry name" value="HMA_1"/>
    <property type="match status" value="1"/>
</dbReference>
<evidence type="ECO:0000256" key="7">
    <source>
        <dbReference type="ARBA" id="ARBA00022840"/>
    </source>
</evidence>
<dbReference type="InterPro" id="IPR023214">
    <property type="entry name" value="HAD_sf"/>
</dbReference>
<dbReference type="PRINTS" id="PR00119">
    <property type="entry name" value="CATATPASE"/>
</dbReference>
<dbReference type="GO" id="GO:0005507">
    <property type="term" value="F:copper ion binding"/>
    <property type="evidence" value="ECO:0007669"/>
    <property type="project" value="TreeGrafter"/>
</dbReference>
<dbReference type="GO" id="GO:0005886">
    <property type="term" value="C:plasma membrane"/>
    <property type="evidence" value="ECO:0007669"/>
    <property type="project" value="UniProtKB-SubCell"/>
</dbReference>
<feature type="transmembrane region" description="Helical" evidence="13">
    <location>
        <begin position="388"/>
        <end position="411"/>
    </location>
</feature>
<dbReference type="InterPro" id="IPR027256">
    <property type="entry name" value="P-typ_ATPase_IB"/>
</dbReference>
<dbReference type="SUPFAM" id="SSF81665">
    <property type="entry name" value="Calcium ATPase, transmembrane domain M"/>
    <property type="match status" value="1"/>
</dbReference>
<protein>
    <recommendedName>
        <fullName evidence="12">Cation-transporting P-type ATPase B</fullName>
    </recommendedName>
</protein>
<keyword evidence="3 13" id="KW-1003">Cell membrane</keyword>
<keyword evidence="7 13" id="KW-0067">ATP-binding</keyword>
<evidence type="ECO:0000256" key="8">
    <source>
        <dbReference type="ARBA" id="ARBA00022967"/>
    </source>
</evidence>
<feature type="transmembrane region" description="Helical" evidence="13">
    <location>
        <begin position="727"/>
        <end position="745"/>
    </location>
</feature>
<dbReference type="eggNOG" id="COG2217">
    <property type="taxonomic scope" value="Bacteria"/>
</dbReference>
<dbReference type="CDD" id="cd00371">
    <property type="entry name" value="HMA"/>
    <property type="match status" value="1"/>
</dbReference>
<dbReference type="InterPro" id="IPR036163">
    <property type="entry name" value="HMA_dom_sf"/>
</dbReference>
<comment type="subcellular location">
    <subcellularLocation>
        <location evidence="1">Cell membrane</location>
        <topology evidence="1">Multi-pass membrane protein</topology>
    </subcellularLocation>
</comment>
<dbReference type="STRING" id="710685.MycrhN_2743"/>
<feature type="transmembrane region" description="Helical" evidence="13">
    <location>
        <begin position="704"/>
        <end position="721"/>
    </location>
</feature>
<evidence type="ECO:0000256" key="12">
    <source>
        <dbReference type="ARBA" id="ARBA00074171"/>
    </source>
</evidence>
<dbReference type="FunFam" id="2.70.150.10:FF:000002">
    <property type="entry name" value="Copper-transporting ATPase 1, putative"/>
    <property type="match status" value="1"/>
</dbReference>
<name>G8RH20_MYCRN</name>
<dbReference type="HOGENOM" id="CLU_001771_0_3_11"/>
<gene>
    <name evidence="15" type="ordered locus">MycrhN_2743</name>
</gene>
<keyword evidence="5 13" id="KW-0479">Metal-binding</keyword>
<dbReference type="SUPFAM" id="SSF55008">
    <property type="entry name" value="HMA, heavy metal-associated domain"/>
    <property type="match status" value="1"/>
</dbReference>
<comment type="similarity">
    <text evidence="2 13">Belongs to the cation transport ATPase (P-type) (TC 3.A.3) family. Type IB subfamily.</text>
</comment>
<evidence type="ECO:0000313" key="15">
    <source>
        <dbReference type="EMBL" id="AEV73324.1"/>
    </source>
</evidence>
<evidence type="ECO:0000256" key="4">
    <source>
        <dbReference type="ARBA" id="ARBA00022692"/>
    </source>
</evidence>
<evidence type="ECO:0000256" key="9">
    <source>
        <dbReference type="ARBA" id="ARBA00022989"/>
    </source>
</evidence>
<dbReference type="SFLD" id="SFLDG00002">
    <property type="entry name" value="C1.7:_P-type_atpase_like"/>
    <property type="match status" value="1"/>
</dbReference>
<dbReference type="SFLD" id="SFLDF00027">
    <property type="entry name" value="p-type_atpase"/>
    <property type="match status" value="1"/>
</dbReference>
<evidence type="ECO:0000256" key="6">
    <source>
        <dbReference type="ARBA" id="ARBA00022741"/>
    </source>
</evidence>
<dbReference type="PANTHER" id="PTHR43520">
    <property type="entry name" value="ATP7, ISOFORM B"/>
    <property type="match status" value="1"/>
</dbReference>
<evidence type="ECO:0000256" key="10">
    <source>
        <dbReference type="ARBA" id="ARBA00023136"/>
    </source>
</evidence>
<dbReference type="KEGG" id="mrh:MycrhN_2743"/>
<dbReference type="InterPro" id="IPR036412">
    <property type="entry name" value="HAD-like_sf"/>
</dbReference>
<dbReference type="InterPro" id="IPR008250">
    <property type="entry name" value="ATPase_P-typ_transduc_dom_A_sf"/>
</dbReference>
<dbReference type="Proteomes" id="UP000005442">
    <property type="component" value="Chromosome"/>
</dbReference>
<dbReference type="Gene3D" id="3.40.50.1000">
    <property type="entry name" value="HAD superfamily/HAD-like"/>
    <property type="match status" value="1"/>
</dbReference>
<dbReference type="Pfam" id="PF00702">
    <property type="entry name" value="Hydrolase"/>
    <property type="match status" value="1"/>
</dbReference>
<dbReference type="Gene3D" id="3.40.1110.10">
    <property type="entry name" value="Calcium-transporting ATPase, cytoplasmic domain N"/>
    <property type="match status" value="1"/>
</dbReference>
<keyword evidence="4 13" id="KW-0812">Transmembrane</keyword>
<sequence length="761" mass="79365">MTSIHEDNRVTSADRQIELSIGGMTCASCANRIERKLNKLEGVSATVNYATEKAKVSYDDTVDTQVLVAAVKAAGYTAELPRAADTSVLEADTDTDDPTRALRQRLIVSLVLSVPVIAMAMVPALQFTNWQWLSLTLAAPVVVWGAWPFHQAAWTNLRHATSTMDTLISMGTLAALGWSLYALFLGTAGVAGMTHPFELTLARSDGAGNIYLEAAAGVTTFILAGRYFEARSKRKAGAALRALLELGAKDVTVVKNGREQRIPIDELAVGDEFVVRPGEKIATDGVIVSGSSAVDASMLTGESMPVEVGAGDTVVGATVNAGGRLLVRATRVGSDTQLAQMARMVEDAQNGKAQAQRLADRISGIFVPIVIILAAATLGYWIGTGNGLAAAFTAAVAVLIIACPCALGLATPTALMVGTGRGAQLGILIKGPEVLENTRKIDTVVLDKTGTVTTGQMTLMEVIAAHGQDRNELLRLAGALENASEHPIAQAVAKAASAELGELPTVEEFTNVEGLGVQGVVDGRAVVVGRPSLLEDWAQHLPAELNEAMHAAESEGRTAIAVGWDGAARGILVVADAVKLTSAEAITQLRALGLTPVLLTGDNATVARSVADQVGIDEVIAEVMPKDKADVIARLQKEGKSVAMVGDGVNDAAALAQADLGLAMGTGTDVAIEASDITLVRGDLRAAADAIRLSRRTLRTIKSNLFWAFAYNVAALPLAAAGLLNPMLAGAAMAFSSVFVVSNSLRLRRFRSRFGQATAAG</sequence>
<dbReference type="OrthoDB" id="7059309at2"/>
<dbReference type="PROSITE" id="PS00154">
    <property type="entry name" value="ATPASE_E1_E2"/>
    <property type="match status" value="1"/>
</dbReference>
<dbReference type="InterPro" id="IPR006121">
    <property type="entry name" value="HMA_dom"/>
</dbReference>
<proteinExistence type="inferred from homology"/>
<dbReference type="Pfam" id="PF00403">
    <property type="entry name" value="HMA"/>
    <property type="match status" value="1"/>
</dbReference>
<dbReference type="PRINTS" id="PR00120">
    <property type="entry name" value="HATPASE"/>
</dbReference>
<feature type="transmembrane region" description="Helical" evidence="13">
    <location>
        <begin position="362"/>
        <end position="382"/>
    </location>
</feature>
<dbReference type="Pfam" id="PF00122">
    <property type="entry name" value="E1-E2_ATPase"/>
    <property type="match status" value="1"/>
</dbReference>
<evidence type="ECO:0000256" key="11">
    <source>
        <dbReference type="ARBA" id="ARBA00049360"/>
    </source>
</evidence>
<dbReference type="InterPro" id="IPR059000">
    <property type="entry name" value="ATPase_P-type_domA"/>
</dbReference>
<comment type="catalytic activity">
    <reaction evidence="11">
        <text>ATP + H2O = ADP + phosphate + H(+)</text>
        <dbReference type="Rhea" id="RHEA:13065"/>
        <dbReference type="ChEBI" id="CHEBI:15377"/>
        <dbReference type="ChEBI" id="CHEBI:15378"/>
        <dbReference type="ChEBI" id="CHEBI:30616"/>
        <dbReference type="ChEBI" id="CHEBI:43474"/>
        <dbReference type="ChEBI" id="CHEBI:456216"/>
    </reaction>
</comment>
<dbReference type="NCBIfam" id="TIGR01525">
    <property type="entry name" value="ATPase-IB_hvy"/>
    <property type="match status" value="1"/>
</dbReference>
<reference evidence="15 16" key="1">
    <citation type="submission" date="2011-12" db="EMBL/GenBank/DDBJ databases">
        <title>Complete sequence of Mycobacterium rhodesiae NBB3.</title>
        <authorList>
            <consortium name="US DOE Joint Genome Institute"/>
            <person name="Lucas S."/>
            <person name="Han J."/>
            <person name="Lapidus A."/>
            <person name="Cheng J.-F."/>
            <person name="Goodwin L."/>
            <person name="Pitluck S."/>
            <person name="Peters L."/>
            <person name="Mikhailova N."/>
            <person name="Gu W."/>
            <person name="Detter J.C."/>
            <person name="Han C."/>
            <person name="Tapia R."/>
            <person name="Land M."/>
            <person name="Hauser L."/>
            <person name="Kyrpides N."/>
            <person name="Ivanova N."/>
            <person name="Pagani I."/>
            <person name="Mattes T."/>
            <person name="Holmes A."/>
            <person name="Rutledge P."/>
            <person name="Paulsen I."/>
            <person name="Coleman N."/>
            <person name="Woyke T."/>
        </authorList>
    </citation>
    <scope>NUCLEOTIDE SEQUENCE [LARGE SCALE GENOMIC DNA]</scope>
    <source>
        <strain evidence="15 16">NBB3</strain>
    </source>
</reference>
<dbReference type="SUPFAM" id="SSF56784">
    <property type="entry name" value="HAD-like"/>
    <property type="match status" value="1"/>
</dbReference>
<evidence type="ECO:0000313" key="16">
    <source>
        <dbReference type="Proteomes" id="UP000005442"/>
    </source>
</evidence>
<dbReference type="NCBIfam" id="TIGR01494">
    <property type="entry name" value="ATPase_P-type"/>
    <property type="match status" value="1"/>
</dbReference>
<dbReference type="Gene3D" id="3.30.70.100">
    <property type="match status" value="1"/>
</dbReference>
<dbReference type="AlphaFoldDB" id="G8RH20"/>
<evidence type="ECO:0000256" key="2">
    <source>
        <dbReference type="ARBA" id="ARBA00006024"/>
    </source>
</evidence>
<dbReference type="GO" id="GO:0043682">
    <property type="term" value="F:P-type divalent copper transporter activity"/>
    <property type="evidence" value="ECO:0007669"/>
    <property type="project" value="TreeGrafter"/>
</dbReference>
<dbReference type="GO" id="GO:0016887">
    <property type="term" value="F:ATP hydrolysis activity"/>
    <property type="evidence" value="ECO:0007669"/>
    <property type="project" value="InterPro"/>
</dbReference>
<feature type="transmembrane region" description="Helical" evidence="13">
    <location>
        <begin position="167"/>
        <end position="190"/>
    </location>
</feature>
<keyword evidence="6 13" id="KW-0547">Nucleotide-binding</keyword>
<dbReference type="RefSeq" id="WP_014211134.1">
    <property type="nucleotide sequence ID" value="NC_016604.1"/>
</dbReference>
<dbReference type="InterPro" id="IPR023299">
    <property type="entry name" value="ATPase_P-typ_cyto_dom_N"/>
</dbReference>
<dbReference type="InterPro" id="IPR044492">
    <property type="entry name" value="P_typ_ATPase_HD_dom"/>
</dbReference>
<dbReference type="EMBL" id="CP003169">
    <property type="protein sequence ID" value="AEV73324.1"/>
    <property type="molecule type" value="Genomic_DNA"/>
</dbReference>
<keyword evidence="10 13" id="KW-0472">Membrane</keyword>
<dbReference type="InterPro" id="IPR023298">
    <property type="entry name" value="ATPase_P-typ_TM_dom_sf"/>
</dbReference>
<dbReference type="PATRIC" id="fig|710685.3.peg.2732"/>
<dbReference type="PANTHER" id="PTHR43520:SF8">
    <property type="entry name" value="P-TYPE CU(+) TRANSPORTER"/>
    <property type="match status" value="1"/>
</dbReference>
<keyword evidence="16" id="KW-1185">Reference proteome</keyword>
<evidence type="ECO:0000256" key="13">
    <source>
        <dbReference type="RuleBase" id="RU362081"/>
    </source>
</evidence>
<dbReference type="SUPFAM" id="SSF81653">
    <property type="entry name" value="Calcium ATPase, transduction domain A"/>
    <property type="match status" value="1"/>
</dbReference>
<dbReference type="FunFam" id="3.30.70.100:FF:000005">
    <property type="entry name" value="Copper-exporting P-type ATPase A"/>
    <property type="match status" value="1"/>
</dbReference>
<accession>G8RH20</accession>
<feature type="transmembrane region" description="Helical" evidence="13">
    <location>
        <begin position="130"/>
        <end position="147"/>
    </location>
</feature>
<keyword evidence="8" id="KW-1278">Translocase</keyword>
<feature type="domain" description="HMA" evidence="14">
    <location>
        <begin position="15"/>
        <end position="79"/>
    </location>
</feature>
<evidence type="ECO:0000256" key="1">
    <source>
        <dbReference type="ARBA" id="ARBA00004651"/>
    </source>
</evidence>
<dbReference type="PROSITE" id="PS50846">
    <property type="entry name" value="HMA_2"/>
    <property type="match status" value="1"/>
</dbReference>
<feature type="transmembrane region" description="Helical" evidence="13">
    <location>
        <begin position="106"/>
        <end position="124"/>
    </location>
</feature>
<evidence type="ECO:0000259" key="14">
    <source>
        <dbReference type="PROSITE" id="PS50846"/>
    </source>
</evidence>